<proteinExistence type="predicted"/>
<organism evidence="1 2">
    <name type="scientific">Paracoccus subflavus</name>
    <dbReference type="NCBI Taxonomy" id="2528244"/>
    <lineage>
        <taxon>Bacteria</taxon>
        <taxon>Pseudomonadati</taxon>
        <taxon>Pseudomonadota</taxon>
        <taxon>Alphaproteobacteria</taxon>
        <taxon>Rhodobacterales</taxon>
        <taxon>Paracoccaceae</taxon>
        <taxon>Paracoccus</taxon>
    </lineage>
</organism>
<dbReference type="InterPro" id="IPR011990">
    <property type="entry name" value="TPR-like_helical_dom_sf"/>
</dbReference>
<evidence type="ECO:0000313" key="1">
    <source>
        <dbReference type="EMBL" id="TBN38305.1"/>
    </source>
</evidence>
<comment type="caution">
    <text evidence="1">The sequence shown here is derived from an EMBL/GenBank/DDBJ whole genome shotgun (WGS) entry which is preliminary data.</text>
</comment>
<protein>
    <recommendedName>
        <fullName evidence="3">Tetratricopeptide repeat protein</fullName>
    </recommendedName>
</protein>
<gene>
    <name evidence="1" type="ORF">EYE42_12815</name>
</gene>
<reference evidence="1 2" key="1">
    <citation type="submission" date="2019-02" db="EMBL/GenBank/DDBJ databases">
        <title>Paracoccus subflavus sp. nov., isolated from marine sediment of the Pacific Ocean.</title>
        <authorList>
            <person name="Zhang G."/>
        </authorList>
    </citation>
    <scope>NUCLEOTIDE SEQUENCE [LARGE SCALE GENOMIC DNA]</scope>
    <source>
        <strain evidence="1 2">GY0581</strain>
    </source>
</reference>
<dbReference type="RefSeq" id="WP_130991715.1">
    <property type="nucleotide sequence ID" value="NZ_SISK01000010.1"/>
</dbReference>
<dbReference type="Proteomes" id="UP000293520">
    <property type="component" value="Unassembled WGS sequence"/>
</dbReference>
<dbReference type="SUPFAM" id="SSF48452">
    <property type="entry name" value="TPR-like"/>
    <property type="match status" value="1"/>
</dbReference>
<sequence>MLRKGLCRRIADFIMGRSLWLTDEPEVAAEWLARATALNPSYAQGIYAGAFTEMLTGKAAATFAGLDTLLRLSPLVPLRYGIHGSVRRC</sequence>
<keyword evidence="2" id="KW-1185">Reference proteome</keyword>
<name>A0A4Q9G0C8_9RHOB</name>
<dbReference type="OrthoDB" id="54411at2"/>
<evidence type="ECO:0000313" key="2">
    <source>
        <dbReference type="Proteomes" id="UP000293520"/>
    </source>
</evidence>
<evidence type="ECO:0008006" key="3">
    <source>
        <dbReference type="Google" id="ProtNLM"/>
    </source>
</evidence>
<accession>A0A4Q9G0C8</accession>
<dbReference type="AlphaFoldDB" id="A0A4Q9G0C8"/>
<dbReference type="EMBL" id="SISK01000010">
    <property type="protein sequence ID" value="TBN38305.1"/>
    <property type="molecule type" value="Genomic_DNA"/>
</dbReference>